<evidence type="ECO:0000313" key="1">
    <source>
        <dbReference type="EMBL" id="CAL1582155.1"/>
    </source>
</evidence>
<reference evidence="1 2" key="1">
    <citation type="submission" date="2024-04" db="EMBL/GenBank/DDBJ databases">
        <authorList>
            <person name="Waldvogel A.-M."/>
            <person name="Schoenle A."/>
        </authorList>
    </citation>
    <scope>NUCLEOTIDE SEQUENCE [LARGE SCALE GENOMIC DNA]</scope>
</reference>
<organism evidence="1 2">
    <name type="scientific">Knipowitschia caucasica</name>
    <name type="common">Caucasian dwarf goby</name>
    <name type="synonym">Pomatoschistus caucasicus</name>
    <dbReference type="NCBI Taxonomy" id="637954"/>
    <lineage>
        <taxon>Eukaryota</taxon>
        <taxon>Metazoa</taxon>
        <taxon>Chordata</taxon>
        <taxon>Craniata</taxon>
        <taxon>Vertebrata</taxon>
        <taxon>Euteleostomi</taxon>
        <taxon>Actinopterygii</taxon>
        <taxon>Neopterygii</taxon>
        <taxon>Teleostei</taxon>
        <taxon>Neoteleostei</taxon>
        <taxon>Acanthomorphata</taxon>
        <taxon>Gobiaria</taxon>
        <taxon>Gobiiformes</taxon>
        <taxon>Gobioidei</taxon>
        <taxon>Gobiidae</taxon>
        <taxon>Gobiinae</taxon>
        <taxon>Knipowitschia</taxon>
    </lineage>
</organism>
<accession>A0AAV2JXF7</accession>
<keyword evidence="2" id="KW-1185">Reference proteome</keyword>
<dbReference type="AlphaFoldDB" id="A0AAV2JXF7"/>
<proteinExistence type="predicted"/>
<dbReference type="EMBL" id="OZ035837">
    <property type="protein sequence ID" value="CAL1582155.1"/>
    <property type="molecule type" value="Genomic_DNA"/>
</dbReference>
<sequence length="157" mass="16698">MSRIDACEWLEESGFHSSSCEFTCGRERLLGCSHIHLHTEGGSTGFFGGTGAEWGPAGFAFALEVCVRGGLQLGHGARVAPFVWPSQAFVLDGASFVFPLMHIEGRAKQMKACAVLPHWAIFDPLVGTVAVLLVSVLKLSECGPYGGISTMKSILGQ</sequence>
<protein>
    <submittedName>
        <fullName evidence="1">Uncharacterized protein</fullName>
    </submittedName>
</protein>
<gene>
    <name evidence="1" type="ORF">KC01_LOCUS12821</name>
</gene>
<dbReference type="Proteomes" id="UP001497482">
    <property type="component" value="Chromosome 15"/>
</dbReference>
<name>A0AAV2JXF7_KNICA</name>
<evidence type="ECO:0000313" key="2">
    <source>
        <dbReference type="Proteomes" id="UP001497482"/>
    </source>
</evidence>